<dbReference type="InterPro" id="IPR029151">
    <property type="entry name" value="Sensor-like_sf"/>
</dbReference>
<dbReference type="Pfam" id="PF02518">
    <property type="entry name" value="HATPase_c"/>
    <property type="match status" value="1"/>
</dbReference>
<feature type="transmembrane region" description="Helical" evidence="12">
    <location>
        <begin position="7"/>
        <end position="27"/>
    </location>
</feature>
<reference evidence="14 15" key="1">
    <citation type="submission" date="2016-11" db="EMBL/GenBank/DDBJ databases">
        <authorList>
            <person name="Jaros S."/>
            <person name="Januszkiewicz K."/>
            <person name="Wedrychowicz H."/>
        </authorList>
    </citation>
    <scope>NUCLEOTIDE SEQUENCE [LARGE SCALE GENOMIC DNA]</scope>
    <source>
        <strain evidence="14 15">DSM 2631</strain>
    </source>
</reference>
<evidence type="ECO:0000256" key="10">
    <source>
        <dbReference type="ARBA" id="ARBA00023012"/>
    </source>
</evidence>
<keyword evidence="9 12" id="KW-1133">Transmembrane helix</keyword>
<evidence type="ECO:0000256" key="6">
    <source>
        <dbReference type="ARBA" id="ARBA00022741"/>
    </source>
</evidence>
<keyword evidence="7 14" id="KW-0418">Kinase</keyword>
<sequence length="517" mass="58476">MKLQCKIMLFITVLITLVIFTTSYFTVEGTRTNIEDQIKRNVTNTATMVAALDFIKENVGQPDKVNAVANYVERLRLKTSVHFITVLDMEGTRYSHPLPTQVGLKFTGMDEKAVLRYGGTYTSEANGTLGKSLRAFTPIFKDGEQVGAVCVGVLKGNIKDEFYLFLRKISPYIIFAFIIGVIGAILLSLNIKKTIFGLEPKEIAMVLKERDALINNIYEGVVAVNNQGKISLINEKAKEILKFFNNDNIDEEIINTGIFKSLKEVIKYKVNYVNVEQKLYNGVTIIANYTPLINDEGNNIGAVVTFKDITEVNKMAEELTGIKKLNWDLRAQNHEFMNKLHTIAGLIQLEEYNEALDYIFNTFKVREEVVVTLEYIKDAPLAALLLAKYNKAEESKIEMIIDEECNLESLPRGITSHDMVCILGNLIENSIDELIGRTDGYIFVSIKQEEKLKILVENNGKKIDEELKEKIFNRGFSTKKGVRGFGLYNIKELVEAVGGKIYITSNDEITKWFVEFI</sequence>
<dbReference type="EMBL" id="FQVM01000010">
    <property type="protein sequence ID" value="SHE75942.1"/>
    <property type="molecule type" value="Genomic_DNA"/>
</dbReference>
<evidence type="ECO:0000256" key="5">
    <source>
        <dbReference type="ARBA" id="ARBA00022692"/>
    </source>
</evidence>
<dbReference type="InterPro" id="IPR016120">
    <property type="entry name" value="Sig_transdc_His_kin_SpoOB"/>
</dbReference>
<evidence type="ECO:0000256" key="8">
    <source>
        <dbReference type="ARBA" id="ARBA00022840"/>
    </source>
</evidence>
<dbReference type="SUPFAM" id="SSF55890">
    <property type="entry name" value="Sporulation response regulatory protein Spo0B"/>
    <property type="match status" value="1"/>
</dbReference>
<keyword evidence="15" id="KW-1185">Reference proteome</keyword>
<evidence type="ECO:0000256" key="12">
    <source>
        <dbReference type="SAM" id="Phobius"/>
    </source>
</evidence>
<feature type="domain" description="Histidine kinase" evidence="13">
    <location>
        <begin position="422"/>
        <end position="517"/>
    </location>
</feature>
<dbReference type="Pfam" id="PF17203">
    <property type="entry name" value="sCache_3_2"/>
    <property type="match status" value="1"/>
</dbReference>
<evidence type="ECO:0000256" key="2">
    <source>
        <dbReference type="ARBA" id="ARBA00022475"/>
    </source>
</evidence>
<proteinExistence type="predicted"/>
<dbReference type="InterPro" id="IPR036890">
    <property type="entry name" value="HATPase_C_sf"/>
</dbReference>
<dbReference type="OrthoDB" id="9792686at2"/>
<comment type="subcellular location">
    <subcellularLocation>
        <location evidence="1">Cell membrane</location>
        <topology evidence="1">Multi-pass membrane protein</topology>
    </subcellularLocation>
</comment>
<evidence type="ECO:0000259" key="13">
    <source>
        <dbReference type="PROSITE" id="PS50109"/>
    </source>
</evidence>
<evidence type="ECO:0000313" key="15">
    <source>
        <dbReference type="Proteomes" id="UP000184035"/>
    </source>
</evidence>
<keyword evidence="3" id="KW-0597">Phosphoprotein</keyword>
<keyword evidence="6" id="KW-0547">Nucleotide-binding</keyword>
<dbReference type="InterPro" id="IPR035965">
    <property type="entry name" value="PAS-like_dom_sf"/>
</dbReference>
<dbReference type="InterPro" id="IPR033463">
    <property type="entry name" value="sCache_3"/>
</dbReference>
<feature type="transmembrane region" description="Helical" evidence="12">
    <location>
        <begin position="169"/>
        <end position="191"/>
    </location>
</feature>
<evidence type="ECO:0000313" key="14">
    <source>
        <dbReference type="EMBL" id="SHE75942.1"/>
    </source>
</evidence>
<dbReference type="SMART" id="SM00387">
    <property type="entry name" value="HATPase_c"/>
    <property type="match status" value="1"/>
</dbReference>
<dbReference type="Gene3D" id="3.30.565.10">
    <property type="entry name" value="Histidine kinase-like ATPase, C-terminal domain"/>
    <property type="match status" value="1"/>
</dbReference>
<keyword evidence="4" id="KW-0808">Transferase</keyword>
<dbReference type="SUPFAM" id="SSF103190">
    <property type="entry name" value="Sensory domain-like"/>
    <property type="match status" value="1"/>
</dbReference>
<dbReference type="GO" id="GO:0000155">
    <property type="term" value="F:phosphorelay sensor kinase activity"/>
    <property type="evidence" value="ECO:0007669"/>
    <property type="project" value="InterPro"/>
</dbReference>
<dbReference type="SUPFAM" id="SSF55874">
    <property type="entry name" value="ATPase domain of HSP90 chaperone/DNA topoisomerase II/histidine kinase"/>
    <property type="match status" value="1"/>
</dbReference>
<accession>A0A1M4W4R1</accession>
<evidence type="ECO:0000256" key="7">
    <source>
        <dbReference type="ARBA" id="ARBA00022777"/>
    </source>
</evidence>
<name>A0A1M4W4R1_9CLOT</name>
<dbReference type="FunFam" id="1.10.287.130:FF:000011">
    <property type="entry name" value="Sensor histidine kinase DcuS"/>
    <property type="match status" value="1"/>
</dbReference>
<gene>
    <name evidence="14" type="ORF">SAMN05443638_11049</name>
</gene>
<dbReference type="SUPFAM" id="SSF55785">
    <property type="entry name" value="PYP-like sensor domain (PAS domain)"/>
    <property type="match status" value="1"/>
</dbReference>
<dbReference type="Gene3D" id="1.10.287.130">
    <property type="match status" value="1"/>
</dbReference>
<dbReference type="PROSITE" id="PS50109">
    <property type="entry name" value="HIS_KIN"/>
    <property type="match status" value="1"/>
</dbReference>
<keyword evidence="11 12" id="KW-0472">Membrane</keyword>
<evidence type="ECO:0000256" key="4">
    <source>
        <dbReference type="ARBA" id="ARBA00022679"/>
    </source>
</evidence>
<dbReference type="STRING" id="1533.SAMN05443638_11049"/>
<dbReference type="PANTHER" id="PTHR43547">
    <property type="entry name" value="TWO-COMPONENT HISTIDINE KINASE"/>
    <property type="match status" value="1"/>
</dbReference>
<keyword evidence="8" id="KW-0067">ATP-binding</keyword>
<keyword evidence="5 12" id="KW-0812">Transmembrane</keyword>
<organism evidence="14 15">
    <name type="scientific">Clostridium fallax</name>
    <dbReference type="NCBI Taxonomy" id="1533"/>
    <lineage>
        <taxon>Bacteria</taxon>
        <taxon>Bacillati</taxon>
        <taxon>Bacillota</taxon>
        <taxon>Clostridia</taxon>
        <taxon>Eubacteriales</taxon>
        <taxon>Clostridiaceae</taxon>
        <taxon>Clostridium</taxon>
    </lineage>
</organism>
<dbReference type="PANTHER" id="PTHR43547:SF10">
    <property type="entry name" value="SENSOR HISTIDINE KINASE DCUS"/>
    <property type="match status" value="1"/>
</dbReference>
<dbReference type="AlphaFoldDB" id="A0A1M4W4R1"/>
<dbReference type="Gene3D" id="3.30.450.20">
    <property type="entry name" value="PAS domain"/>
    <property type="match status" value="2"/>
</dbReference>
<keyword evidence="10" id="KW-0902">Two-component regulatory system</keyword>
<dbReference type="Pfam" id="PF14689">
    <property type="entry name" value="SPOB_a"/>
    <property type="match status" value="1"/>
</dbReference>
<dbReference type="InterPro" id="IPR003594">
    <property type="entry name" value="HATPase_dom"/>
</dbReference>
<evidence type="ECO:0000256" key="9">
    <source>
        <dbReference type="ARBA" id="ARBA00022989"/>
    </source>
</evidence>
<dbReference type="InterPro" id="IPR005467">
    <property type="entry name" value="His_kinase_dom"/>
</dbReference>
<evidence type="ECO:0000256" key="11">
    <source>
        <dbReference type="ARBA" id="ARBA00023136"/>
    </source>
</evidence>
<dbReference type="InterPro" id="IPR039506">
    <property type="entry name" value="SPOB_a"/>
</dbReference>
<evidence type="ECO:0000256" key="3">
    <source>
        <dbReference type="ARBA" id="ARBA00022553"/>
    </source>
</evidence>
<evidence type="ECO:0000256" key="1">
    <source>
        <dbReference type="ARBA" id="ARBA00004651"/>
    </source>
</evidence>
<protein>
    <submittedName>
        <fullName evidence="14">Two-component system, CitB family, sensor kinase</fullName>
    </submittedName>
</protein>
<dbReference type="GO" id="GO:0005886">
    <property type="term" value="C:plasma membrane"/>
    <property type="evidence" value="ECO:0007669"/>
    <property type="project" value="UniProtKB-SubCell"/>
</dbReference>
<dbReference type="Proteomes" id="UP000184035">
    <property type="component" value="Unassembled WGS sequence"/>
</dbReference>
<dbReference type="RefSeq" id="WP_072895291.1">
    <property type="nucleotide sequence ID" value="NZ_FQVM01000010.1"/>
</dbReference>
<keyword evidence="2" id="KW-1003">Cell membrane</keyword>
<dbReference type="GO" id="GO:0005524">
    <property type="term" value="F:ATP binding"/>
    <property type="evidence" value="ECO:0007669"/>
    <property type="project" value="UniProtKB-KW"/>
</dbReference>